<dbReference type="AlphaFoldDB" id="A0A0B6F1C1"/>
<evidence type="ECO:0000259" key="1">
    <source>
        <dbReference type="SMART" id="SM00347"/>
    </source>
</evidence>
<dbReference type="OrthoDB" id="8635520at2"/>
<dbReference type="RefSeq" id="WP_042529697.1">
    <property type="nucleotide sequence ID" value="NZ_CP010827.1"/>
</dbReference>
<dbReference type="PANTHER" id="PTHR33164">
    <property type="entry name" value="TRANSCRIPTIONAL REGULATOR, MARR FAMILY"/>
    <property type="match status" value="1"/>
</dbReference>
<evidence type="ECO:0000313" key="2">
    <source>
        <dbReference type="EMBL" id="AJI78245.1"/>
    </source>
</evidence>
<organism evidence="2 3">
    <name type="scientific">Corynebacterium singulare</name>
    <dbReference type="NCBI Taxonomy" id="161899"/>
    <lineage>
        <taxon>Bacteria</taxon>
        <taxon>Bacillati</taxon>
        <taxon>Actinomycetota</taxon>
        <taxon>Actinomycetes</taxon>
        <taxon>Mycobacteriales</taxon>
        <taxon>Corynebacteriaceae</taxon>
        <taxon>Corynebacterium</taxon>
    </lineage>
</organism>
<dbReference type="SUPFAM" id="SSF46785">
    <property type="entry name" value="Winged helix' DNA-binding domain"/>
    <property type="match status" value="1"/>
</dbReference>
<dbReference type="InterPro" id="IPR036388">
    <property type="entry name" value="WH-like_DNA-bd_sf"/>
</dbReference>
<dbReference type="Gene3D" id="1.10.10.10">
    <property type="entry name" value="Winged helix-like DNA-binding domain superfamily/Winged helix DNA-binding domain"/>
    <property type="match status" value="1"/>
</dbReference>
<accession>A0A0B6F1C1</accession>
<dbReference type="EMBL" id="CP010827">
    <property type="protein sequence ID" value="AJI78245.1"/>
    <property type="molecule type" value="Genomic_DNA"/>
</dbReference>
<dbReference type="KEGG" id="csx:CSING_03490"/>
<gene>
    <name evidence="2" type="ORF">CSING_03490</name>
</gene>
<dbReference type="HOGENOM" id="CLU_1823641_0_0_11"/>
<dbReference type="GO" id="GO:0006950">
    <property type="term" value="P:response to stress"/>
    <property type="evidence" value="ECO:0007669"/>
    <property type="project" value="TreeGrafter"/>
</dbReference>
<protein>
    <submittedName>
        <fullName evidence="2">Transcriptional regulator</fullName>
    </submittedName>
</protein>
<dbReference type="InterPro" id="IPR036390">
    <property type="entry name" value="WH_DNA-bd_sf"/>
</dbReference>
<name>A0A0B6F1C1_9CORY</name>
<reference evidence="2 3" key="1">
    <citation type="journal article" date="2015" name="Genome Announc.">
        <title>Complete Genome Sequence and Annotation of Corynebacterium singulare DSM 44357, Isolated from a Human Semen Specimen.</title>
        <authorList>
            <person name="Merten M."/>
            <person name="Brinkrolf K."/>
            <person name="Albersmeier A."/>
            <person name="Kutter Y."/>
            <person name="Ruckert C."/>
            <person name="Tauch A."/>
        </authorList>
    </citation>
    <scope>NUCLEOTIDE SEQUENCE [LARGE SCALE GENOMIC DNA]</scope>
    <source>
        <strain evidence="2">IBS B52218</strain>
    </source>
</reference>
<proteinExistence type="predicted"/>
<evidence type="ECO:0000313" key="3">
    <source>
        <dbReference type="Proteomes" id="UP000031890"/>
    </source>
</evidence>
<dbReference type="InterPro" id="IPR000835">
    <property type="entry name" value="HTH_MarR-typ"/>
</dbReference>
<dbReference type="Pfam" id="PF01047">
    <property type="entry name" value="MarR"/>
    <property type="match status" value="1"/>
</dbReference>
<feature type="domain" description="HTH marR-type" evidence="1">
    <location>
        <begin position="27"/>
        <end position="130"/>
    </location>
</feature>
<dbReference type="Proteomes" id="UP000031890">
    <property type="component" value="Chromosome"/>
</dbReference>
<dbReference type="GO" id="GO:0003700">
    <property type="term" value="F:DNA-binding transcription factor activity"/>
    <property type="evidence" value="ECO:0007669"/>
    <property type="project" value="InterPro"/>
</dbReference>
<dbReference type="SMART" id="SM00347">
    <property type="entry name" value="HTH_MARR"/>
    <property type="match status" value="1"/>
</dbReference>
<dbReference type="PANTHER" id="PTHR33164:SF43">
    <property type="entry name" value="HTH-TYPE TRANSCRIPTIONAL REPRESSOR YETL"/>
    <property type="match status" value="1"/>
</dbReference>
<sequence length="148" mass="17217">MADNEKVSETISEWRRLERARARFDTEVRREYHISGSHLSLLRLIDRNGPIPILQLRKELGWQPATIGQAVKRLVRDELISIVDDPADLRRRLCDITETGRRFLLNVPLTGPARLRTYEVSEEDLEAMKRGFEIALSAFGYEHWSDDD</sequence>
<dbReference type="InterPro" id="IPR039422">
    <property type="entry name" value="MarR/SlyA-like"/>
</dbReference>